<dbReference type="InterPro" id="IPR002404">
    <property type="entry name" value="IRS_PTB"/>
</dbReference>
<feature type="compositionally biased region" description="Low complexity" evidence="1">
    <location>
        <begin position="260"/>
        <end position="277"/>
    </location>
</feature>
<evidence type="ECO:0000259" key="2">
    <source>
        <dbReference type="Pfam" id="PF02174"/>
    </source>
</evidence>
<dbReference type="InterPro" id="IPR037748">
    <property type="entry name" value="Dok-7_PTB"/>
</dbReference>
<dbReference type="PANTHER" id="PTHR21636">
    <property type="entry name" value="PROTEIN DOK-7"/>
    <property type="match status" value="1"/>
</dbReference>
<feature type="region of interest" description="Disordered" evidence="1">
    <location>
        <begin position="247"/>
        <end position="355"/>
    </location>
</feature>
<feature type="compositionally biased region" description="Polar residues" evidence="1">
    <location>
        <begin position="327"/>
        <end position="338"/>
    </location>
</feature>
<evidence type="ECO:0000313" key="3">
    <source>
        <dbReference type="RefSeq" id="XP_042617149.1"/>
    </source>
</evidence>
<accession>A0A9Q9YBH4</accession>
<dbReference type="SMART" id="SM01244">
    <property type="entry name" value="IRS"/>
    <property type="match status" value="1"/>
</dbReference>
<dbReference type="GO" id="GO:0019901">
    <property type="term" value="F:protein kinase binding"/>
    <property type="evidence" value="ECO:0007669"/>
    <property type="project" value="InterPro"/>
</dbReference>
<dbReference type="InterPro" id="IPR037746">
    <property type="entry name" value="Dok-7"/>
</dbReference>
<dbReference type="Pfam" id="PF02174">
    <property type="entry name" value="IRS"/>
    <property type="match status" value="1"/>
</dbReference>
<feature type="compositionally biased region" description="Basic and acidic residues" evidence="1">
    <location>
        <begin position="646"/>
        <end position="658"/>
    </location>
</feature>
<evidence type="ECO:0000256" key="1">
    <source>
        <dbReference type="SAM" id="MobiDB-lite"/>
    </source>
</evidence>
<dbReference type="GO" id="GO:0007528">
    <property type="term" value="P:neuromuscular junction development"/>
    <property type="evidence" value="ECO:0007669"/>
    <property type="project" value="TreeGrafter"/>
</dbReference>
<dbReference type="CDD" id="cd13165">
    <property type="entry name" value="PTB_DOK7"/>
    <property type="match status" value="1"/>
</dbReference>
<feature type="region of interest" description="Disordered" evidence="1">
    <location>
        <begin position="637"/>
        <end position="673"/>
    </location>
</feature>
<dbReference type="PANTHER" id="PTHR21636:SF2">
    <property type="entry name" value="PROTEIN DOK-7"/>
    <property type="match status" value="1"/>
</dbReference>
<dbReference type="RefSeq" id="XP_042617149.1">
    <property type="nucleotide sequence ID" value="XM_042761215.1"/>
</dbReference>
<dbReference type="GeneID" id="109075328"/>
<protein>
    <submittedName>
        <fullName evidence="3">Protein Dok-7-like isoform X3</fullName>
    </submittedName>
</protein>
<sequence length="673" mass="73877">MMSDNVIAEGAVKIRDGKKWRSRWLRARKPSPVADCLVLYMYKERGVKERSVTLEHICGLEACVGGDGVPFILSILCLSQTTVLGFDSREVLQSWDLRLRYCLGEVHSFSVSVLPGTKLESGPATLHLCNNVLVIAKDLPAVIIGHWNLLDLRRYGPVSNGFVFEGGTRCGYWAGVFFLSCAEAEQISFLFDCIVRGISPSRGPFGLKPLLPEPSISAASAQDRLKHEAEELERRLSLLSHSTASSSRFSSSLAGDDRSISGSSDTSDTSQSDCSISGRPAPWNDPILPGSAETSHPQIPRMGSQVEEKLQVQTDPIRSRKLKESGRQNSSDSGIATGSHSSCTGSFSSYSRSLDAAGPGEEYRELFNLPEKHLCTCSTCPVHEYQVPSSLRFLYDSPRSLLEVSRHSSSPQDETGLIEPCSESSSQSDSELHKGEESQMRECQGFSCSKSCCDWTICSVPPAGMKSLFTTCPVCGGLKGTFPPHPGGTSLPAVPDNRERICAEKGRMDPAYEIMDSRSSDRSPEEERSRYELMKISPHLTEGDLRSECFCDFSVPFDVCVCVCVCMCDVCVFSLTGSVLTDRLRGDTVTYVNIPTSPTSKKQLHYMELELQESSAAVRGKSSSKYAQIDITATEAAHRAGSQHALGREEGLQRLEQQRRRRGLPHTEDRLFS</sequence>
<organism evidence="3">
    <name type="scientific">Cyprinus carpio</name>
    <name type="common">Common carp</name>
    <dbReference type="NCBI Taxonomy" id="7962"/>
    <lineage>
        <taxon>Eukaryota</taxon>
        <taxon>Metazoa</taxon>
        <taxon>Chordata</taxon>
        <taxon>Craniata</taxon>
        <taxon>Vertebrata</taxon>
        <taxon>Euteleostomi</taxon>
        <taxon>Actinopterygii</taxon>
        <taxon>Neopterygii</taxon>
        <taxon>Teleostei</taxon>
        <taxon>Ostariophysi</taxon>
        <taxon>Cypriniformes</taxon>
        <taxon>Cyprinidae</taxon>
        <taxon>Cyprininae</taxon>
        <taxon>Cyprinus</taxon>
    </lineage>
</organism>
<proteinExistence type="predicted"/>
<gene>
    <name evidence="3" type="primary">LOC109075328</name>
</gene>
<feature type="domain" description="IRS-type PTB" evidence="2">
    <location>
        <begin position="121"/>
        <end position="191"/>
    </location>
</feature>
<name>A0A9Q9YBH4_CYPCA</name>
<feature type="compositionally biased region" description="Low complexity" evidence="1">
    <location>
        <begin position="339"/>
        <end position="353"/>
    </location>
</feature>
<dbReference type="AlphaFoldDB" id="A0A9Q9YBH4"/>
<dbReference type="Proteomes" id="UP001155660">
    <property type="component" value="Chromosome A7"/>
</dbReference>
<feature type="region of interest" description="Disordered" evidence="1">
    <location>
        <begin position="404"/>
        <end position="436"/>
    </location>
</feature>
<reference evidence="3" key="1">
    <citation type="submission" date="2025-08" db="UniProtKB">
        <authorList>
            <consortium name="RefSeq"/>
        </authorList>
    </citation>
    <scope>IDENTIFICATION</scope>
    <source>
        <tissue evidence="3">Muscle</tissue>
    </source>
</reference>